<feature type="compositionally biased region" description="Acidic residues" evidence="1">
    <location>
        <begin position="141"/>
        <end position="155"/>
    </location>
</feature>
<protein>
    <submittedName>
        <fullName evidence="2">Unannotated protein</fullName>
    </submittedName>
</protein>
<dbReference type="GO" id="GO:0043024">
    <property type="term" value="F:ribosomal small subunit binding"/>
    <property type="evidence" value="ECO:0007669"/>
    <property type="project" value="TreeGrafter"/>
</dbReference>
<feature type="compositionally biased region" description="Low complexity" evidence="1">
    <location>
        <begin position="156"/>
        <end position="170"/>
    </location>
</feature>
<dbReference type="Gene3D" id="3.30.300.20">
    <property type="match status" value="1"/>
</dbReference>
<reference evidence="2" key="1">
    <citation type="submission" date="2020-05" db="EMBL/GenBank/DDBJ databases">
        <authorList>
            <person name="Chiriac C."/>
            <person name="Salcher M."/>
            <person name="Ghai R."/>
            <person name="Kavagutti S V."/>
        </authorList>
    </citation>
    <scope>NUCLEOTIDE SEQUENCE</scope>
</reference>
<dbReference type="AlphaFoldDB" id="A0A6J6PVS3"/>
<dbReference type="PANTHER" id="PTHR33515:SF1">
    <property type="entry name" value="RIBOSOME-BINDING FACTOR A, CHLOROPLASTIC-RELATED"/>
    <property type="match status" value="1"/>
</dbReference>
<dbReference type="GO" id="GO:0006364">
    <property type="term" value="P:rRNA processing"/>
    <property type="evidence" value="ECO:0007669"/>
    <property type="project" value="InterPro"/>
</dbReference>
<dbReference type="HAMAP" id="MF_00003">
    <property type="entry name" value="RbfA"/>
    <property type="match status" value="1"/>
</dbReference>
<dbReference type="EMBL" id="CAEZXR010000107">
    <property type="protein sequence ID" value="CAB4703650.1"/>
    <property type="molecule type" value="Genomic_DNA"/>
</dbReference>
<dbReference type="InterPro" id="IPR015946">
    <property type="entry name" value="KH_dom-like_a/b"/>
</dbReference>
<dbReference type="InterPro" id="IPR023799">
    <property type="entry name" value="RbfA_dom_sf"/>
</dbReference>
<name>A0A6J6PVS3_9ZZZZ</name>
<feature type="region of interest" description="Disordered" evidence="1">
    <location>
        <begin position="117"/>
        <end position="170"/>
    </location>
</feature>
<evidence type="ECO:0000256" key="1">
    <source>
        <dbReference type="SAM" id="MobiDB-lite"/>
    </source>
</evidence>
<dbReference type="InterPro" id="IPR000238">
    <property type="entry name" value="RbfA"/>
</dbReference>
<organism evidence="2">
    <name type="scientific">freshwater metagenome</name>
    <dbReference type="NCBI Taxonomy" id="449393"/>
    <lineage>
        <taxon>unclassified sequences</taxon>
        <taxon>metagenomes</taxon>
        <taxon>ecological metagenomes</taxon>
    </lineage>
</organism>
<dbReference type="GO" id="GO:0005829">
    <property type="term" value="C:cytosol"/>
    <property type="evidence" value="ECO:0007669"/>
    <property type="project" value="TreeGrafter"/>
</dbReference>
<sequence length="170" mass="18156">MANPRVRKIADRIQVIVAEMLERRIKDPRLGFVTVTDVRVTGDNQQATVFYTVLGGEEEMVATAAALESARGVLRSEVAKQLQMRTAPTLTFVHDALPETARALDEVLARAKALDDEVAAQRGSAYAGEPDPYKKPREIGDPEDGGADSDSDSDTGTDTGADAEPGATEA</sequence>
<proteinExistence type="inferred from homology"/>
<dbReference type="PROSITE" id="PS01319">
    <property type="entry name" value="RBFA"/>
    <property type="match status" value="1"/>
</dbReference>
<dbReference type="PANTHER" id="PTHR33515">
    <property type="entry name" value="RIBOSOME-BINDING FACTOR A, CHLOROPLASTIC-RELATED"/>
    <property type="match status" value="1"/>
</dbReference>
<feature type="compositionally biased region" description="Basic and acidic residues" evidence="1">
    <location>
        <begin position="131"/>
        <end position="140"/>
    </location>
</feature>
<evidence type="ECO:0000313" key="2">
    <source>
        <dbReference type="EMBL" id="CAB4703650.1"/>
    </source>
</evidence>
<dbReference type="InterPro" id="IPR020053">
    <property type="entry name" value="Ribosome-bd_factorA_CS"/>
</dbReference>
<dbReference type="SUPFAM" id="SSF89919">
    <property type="entry name" value="Ribosome-binding factor A, RbfA"/>
    <property type="match status" value="1"/>
</dbReference>
<accession>A0A6J6PVS3</accession>
<dbReference type="Pfam" id="PF02033">
    <property type="entry name" value="RBFA"/>
    <property type="match status" value="1"/>
</dbReference>
<dbReference type="NCBIfam" id="TIGR00082">
    <property type="entry name" value="rbfA"/>
    <property type="match status" value="1"/>
</dbReference>
<gene>
    <name evidence="2" type="ORF">UFOPK2579_01069</name>
</gene>